<feature type="compositionally biased region" description="Basic and acidic residues" evidence="1">
    <location>
        <begin position="131"/>
        <end position="157"/>
    </location>
</feature>
<dbReference type="GO" id="GO:0030619">
    <property type="term" value="F:U1 snRNA binding"/>
    <property type="evidence" value="ECO:0007669"/>
    <property type="project" value="TreeGrafter"/>
</dbReference>
<dbReference type="GO" id="GO:0015030">
    <property type="term" value="C:Cajal body"/>
    <property type="evidence" value="ECO:0007669"/>
    <property type="project" value="TreeGrafter"/>
</dbReference>
<evidence type="ECO:0000313" key="3">
    <source>
        <dbReference type="EMBL" id="ORX96737.1"/>
    </source>
</evidence>
<dbReference type="EMBL" id="MCFE01000147">
    <property type="protein sequence ID" value="ORX96737.1"/>
    <property type="molecule type" value="Genomic_DNA"/>
</dbReference>
<dbReference type="OrthoDB" id="74813at2759"/>
<dbReference type="GO" id="GO:0000387">
    <property type="term" value="P:spliceosomal snRNP assembly"/>
    <property type="evidence" value="ECO:0007669"/>
    <property type="project" value="TreeGrafter"/>
</dbReference>
<dbReference type="PANTHER" id="PTHR15197">
    <property type="entry name" value="COILIN P80"/>
    <property type="match status" value="1"/>
</dbReference>
<dbReference type="Pfam" id="PF23086">
    <property type="entry name" value="Tudor_Coilin"/>
    <property type="match status" value="1"/>
</dbReference>
<evidence type="ECO:0000256" key="1">
    <source>
        <dbReference type="SAM" id="MobiDB-lite"/>
    </source>
</evidence>
<feature type="compositionally biased region" description="Low complexity" evidence="1">
    <location>
        <begin position="114"/>
        <end position="123"/>
    </location>
</feature>
<evidence type="ECO:0000313" key="4">
    <source>
        <dbReference type="Proteomes" id="UP000193498"/>
    </source>
</evidence>
<protein>
    <recommendedName>
        <fullName evidence="2">Coilin tudor domain-containing protein</fullName>
    </recommendedName>
</protein>
<comment type="caution">
    <text evidence="3">The sequence shown here is derived from an EMBL/GenBank/DDBJ whole genome shotgun (WGS) entry which is preliminary data.</text>
</comment>
<feature type="compositionally biased region" description="Basic residues" evidence="1">
    <location>
        <begin position="253"/>
        <end position="262"/>
    </location>
</feature>
<feature type="domain" description="Coilin tudor" evidence="2">
    <location>
        <begin position="439"/>
        <end position="512"/>
    </location>
</feature>
<feature type="region of interest" description="Disordered" evidence="1">
    <location>
        <begin position="244"/>
        <end position="295"/>
    </location>
</feature>
<evidence type="ECO:0000259" key="2">
    <source>
        <dbReference type="Pfam" id="PF23086"/>
    </source>
</evidence>
<feature type="compositionally biased region" description="Basic and acidic residues" evidence="1">
    <location>
        <begin position="263"/>
        <end position="276"/>
    </location>
</feature>
<organism evidence="3 4">
    <name type="scientific">Basidiobolus meristosporus CBS 931.73</name>
    <dbReference type="NCBI Taxonomy" id="1314790"/>
    <lineage>
        <taxon>Eukaryota</taxon>
        <taxon>Fungi</taxon>
        <taxon>Fungi incertae sedis</taxon>
        <taxon>Zoopagomycota</taxon>
        <taxon>Entomophthoromycotina</taxon>
        <taxon>Basidiobolomycetes</taxon>
        <taxon>Basidiobolales</taxon>
        <taxon>Basidiobolaceae</taxon>
        <taxon>Basidiobolus</taxon>
    </lineage>
</organism>
<keyword evidence="4" id="KW-1185">Reference proteome</keyword>
<name>A0A1Y1YFH7_9FUNG</name>
<dbReference type="InParanoid" id="A0A1Y1YFH7"/>
<feature type="compositionally biased region" description="Basic residues" evidence="1">
    <location>
        <begin position="158"/>
        <end position="167"/>
    </location>
</feature>
<dbReference type="InterPro" id="IPR024822">
    <property type="entry name" value="Coilin"/>
</dbReference>
<reference evidence="3 4" key="1">
    <citation type="submission" date="2016-07" db="EMBL/GenBank/DDBJ databases">
        <title>Pervasive Adenine N6-methylation of Active Genes in Fungi.</title>
        <authorList>
            <consortium name="DOE Joint Genome Institute"/>
            <person name="Mondo S.J."/>
            <person name="Dannebaum R.O."/>
            <person name="Kuo R.C."/>
            <person name="Labutti K."/>
            <person name="Haridas S."/>
            <person name="Kuo A."/>
            <person name="Salamov A."/>
            <person name="Ahrendt S.R."/>
            <person name="Lipzen A."/>
            <person name="Sullivan W."/>
            <person name="Andreopoulos W.B."/>
            <person name="Clum A."/>
            <person name="Lindquist E."/>
            <person name="Daum C."/>
            <person name="Ramamoorthy G.K."/>
            <person name="Gryganskyi A."/>
            <person name="Culley D."/>
            <person name="Magnuson J.K."/>
            <person name="James T.Y."/>
            <person name="O'Malley M.A."/>
            <person name="Stajich J.E."/>
            <person name="Spatafora J.W."/>
            <person name="Visel A."/>
            <person name="Grigoriev I.V."/>
        </authorList>
    </citation>
    <scope>NUCLEOTIDE SEQUENCE [LARGE SCALE GENOMIC DNA]</scope>
    <source>
        <strain evidence="3 4">CBS 931.73</strain>
    </source>
</reference>
<proteinExistence type="predicted"/>
<feature type="compositionally biased region" description="Basic and acidic residues" evidence="1">
    <location>
        <begin position="183"/>
        <end position="198"/>
    </location>
</feature>
<dbReference type="PANTHER" id="PTHR15197:SF0">
    <property type="entry name" value="COILIN"/>
    <property type="match status" value="1"/>
</dbReference>
<dbReference type="GO" id="GO:0030620">
    <property type="term" value="F:U2 snRNA binding"/>
    <property type="evidence" value="ECO:0007669"/>
    <property type="project" value="TreeGrafter"/>
</dbReference>
<feature type="region of interest" description="Disordered" evidence="1">
    <location>
        <begin position="102"/>
        <end position="203"/>
    </location>
</feature>
<accession>A0A1Y1YFH7</accession>
<dbReference type="AlphaFoldDB" id="A0A1Y1YFH7"/>
<feature type="region of interest" description="Disordered" evidence="1">
    <location>
        <begin position="371"/>
        <end position="422"/>
    </location>
</feature>
<dbReference type="InterPro" id="IPR056398">
    <property type="entry name" value="Tudor_Coilin"/>
</dbReference>
<sequence length="542" mass="60570">MRVRLSFDPSLLALRCWYEIPAENSQNPFRPARIQELLSLLVTDFELQHEPQSLLLEIDGYELLPSGSVNGLIKENDLLCVRSRDLNSSVVPLKRDLAPVDKLASPVGKKSPKSKTSTTSPSCKDAKAKRKSEDTVKSEKSSKSESRKRRKVEELPKSPKKKEKKIKKVLEKVKDKIKKVKSNSKDDKPKGTESKAVEKPIASADFPFKPEIGILEPPVRRWIQSPISTLNILSAPVSDSVLSDGMTLTQSRNARKRKKRQMRSLERNMMKQDPNRASETAPLDEPPEFYANPSASLVKNKKKGFLKEMLNTSRQHFRFEQPVEVEMEAGAGAESGDIAQYVDSGVTATPQNDSSQPVVLSPPRVYHSTVELGFNGNQSSRKNRKKTPRTPLQREPSSQESPLKKEPSSQETPPCASPVVAVLPDNGPRNYSIMEPLLSPRAGDLIAYKILEMTASYTPEISDYKEATVLSFDHSSNSITLKLTPDALQVNQGEWDGISARKFELQPESDDEYIVEGQQALEEVTLDFGLLIDPRKIPQSMR</sequence>
<gene>
    <name evidence="3" type="ORF">K493DRAFT_314373</name>
</gene>
<dbReference type="STRING" id="1314790.A0A1Y1YFH7"/>
<dbReference type="Proteomes" id="UP000193498">
    <property type="component" value="Unassembled WGS sequence"/>
</dbReference>